<dbReference type="Gene3D" id="2.60.40.10">
    <property type="entry name" value="Immunoglobulins"/>
    <property type="match status" value="1"/>
</dbReference>
<keyword evidence="14" id="KW-0393">Immunoglobulin domain</keyword>
<evidence type="ECO:0000256" key="11">
    <source>
        <dbReference type="ARBA" id="ARBA00023157"/>
    </source>
</evidence>
<dbReference type="CTD" id="925"/>
<evidence type="ECO:0000256" key="15">
    <source>
        <dbReference type="SAM" id="MobiDB-lite"/>
    </source>
</evidence>
<accession>A6IA73</accession>
<dbReference type="GO" id="GO:0050852">
    <property type="term" value="P:T cell receptor signaling pathway"/>
    <property type="evidence" value="ECO:0007669"/>
    <property type="project" value="Ensembl"/>
</dbReference>
<feature type="chain" id="PRO_5039904848" description="T-cell surface glycoprotein CD8 alpha chain" evidence="17">
    <location>
        <begin position="22"/>
        <end position="236"/>
    </location>
</feature>
<evidence type="ECO:0000256" key="5">
    <source>
        <dbReference type="ARBA" id="ARBA00022729"/>
    </source>
</evidence>
<evidence type="ECO:0000256" key="14">
    <source>
        <dbReference type="ARBA" id="ARBA00023319"/>
    </source>
</evidence>
<keyword evidence="5 17" id="KW-0732">Signal</keyword>
<evidence type="ECO:0000256" key="6">
    <source>
        <dbReference type="ARBA" id="ARBA00022859"/>
    </source>
</evidence>
<feature type="signal peptide" evidence="17">
    <location>
        <begin position="1"/>
        <end position="21"/>
    </location>
</feature>
<dbReference type="GO" id="GO:0002250">
    <property type="term" value="P:adaptive immune response"/>
    <property type="evidence" value="ECO:0007669"/>
    <property type="project" value="UniProtKB-KW"/>
</dbReference>
<dbReference type="Proteomes" id="UP000234681">
    <property type="component" value="Chromosome 4"/>
</dbReference>
<evidence type="ECO:0000256" key="3">
    <source>
        <dbReference type="ARBA" id="ARBA00022475"/>
    </source>
</evidence>
<protein>
    <recommendedName>
        <fullName evidence="2">T-cell surface glycoprotein CD8 alpha chain</fullName>
    </recommendedName>
</protein>
<keyword evidence="7 16" id="KW-1133">Transmembrane helix</keyword>
<keyword evidence="10" id="KW-0564">Palmitate</keyword>
<keyword evidence="12" id="KW-0325">Glycoprotein</keyword>
<dbReference type="GO" id="GO:0023024">
    <property type="term" value="F:MHC class I protein complex binding"/>
    <property type="evidence" value="ECO:0007669"/>
    <property type="project" value="Ensembl"/>
</dbReference>
<dbReference type="RGD" id="2316">
    <property type="gene designation" value="Cd8a"/>
</dbReference>
<evidence type="ECO:0000256" key="12">
    <source>
        <dbReference type="ARBA" id="ARBA00023180"/>
    </source>
</evidence>
<evidence type="ECO:0000256" key="9">
    <source>
        <dbReference type="ARBA" id="ARBA00023136"/>
    </source>
</evidence>
<keyword evidence="9 16" id="KW-0472">Membrane</keyword>
<dbReference type="PANTHER" id="PTHR10441:SF2">
    <property type="entry name" value="T-CELL SURFACE GLYCOPROTEIN CD8 ALPHA CHAIN"/>
    <property type="match status" value="1"/>
</dbReference>
<dbReference type="GO" id="GO:0042110">
    <property type="term" value="P:T cell activation"/>
    <property type="evidence" value="ECO:0007669"/>
    <property type="project" value="Ensembl"/>
</dbReference>
<dbReference type="GO" id="GO:0044853">
    <property type="term" value="C:plasma membrane raft"/>
    <property type="evidence" value="ECO:0007669"/>
    <property type="project" value="Ensembl"/>
</dbReference>
<dbReference type="OMA" id="KCKCIRP"/>
<dbReference type="InterPro" id="IPR013783">
    <property type="entry name" value="Ig-like_fold"/>
</dbReference>
<dbReference type="PROSITE" id="PS50835">
    <property type="entry name" value="IG_LIKE"/>
    <property type="match status" value="1"/>
</dbReference>
<dbReference type="GeneID" id="24930"/>
<evidence type="ECO:0000256" key="17">
    <source>
        <dbReference type="SAM" id="SignalP"/>
    </source>
</evidence>
<dbReference type="PANTHER" id="PTHR10441">
    <property type="entry name" value="CD8 ALPHA CHAIN"/>
    <property type="match status" value="1"/>
</dbReference>
<dbReference type="EMBL" id="CH473957">
    <property type="protein sequence ID" value="EDL90992.1"/>
    <property type="molecule type" value="Genomic_DNA"/>
</dbReference>
<proteinExistence type="predicted"/>
<dbReference type="GO" id="GO:0043235">
    <property type="term" value="C:receptor complex"/>
    <property type="evidence" value="ECO:0007669"/>
    <property type="project" value="Ensembl"/>
</dbReference>
<dbReference type="InterPro" id="IPR013106">
    <property type="entry name" value="Ig_V-set"/>
</dbReference>
<evidence type="ECO:0000256" key="8">
    <source>
        <dbReference type="ARBA" id="ARBA00023130"/>
    </source>
</evidence>
<evidence type="ECO:0000256" key="7">
    <source>
        <dbReference type="ARBA" id="ARBA00022989"/>
    </source>
</evidence>
<organism evidence="19 20">
    <name type="scientific">Rattus norvegicus</name>
    <name type="common">Rat</name>
    <dbReference type="NCBI Taxonomy" id="10116"/>
    <lineage>
        <taxon>Eukaryota</taxon>
        <taxon>Metazoa</taxon>
        <taxon>Chordata</taxon>
        <taxon>Craniata</taxon>
        <taxon>Vertebrata</taxon>
        <taxon>Euteleostomi</taxon>
        <taxon>Mammalia</taxon>
        <taxon>Eutheria</taxon>
        <taxon>Euarchontoglires</taxon>
        <taxon>Glires</taxon>
        <taxon>Rodentia</taxon>
        <taxon>Myomorpha</taxon>
        <taxon>Muroidea</taxon>
        <taxon>Muridae</taxon>
        <taxon>Murinae</taxon>
        <taxon>Rattus</taxon>
    </lineage>
</organism>
<evidence type="ECO:0000256" key="13">
    <source>
        <dbReference type="ARBA" id="ARBA00023288"/>
    </source>
</evidence>
<dbReference type="Pfam" id="PF07686">
    <property type="entry name" value="V-set"/>
    <property type="match status" value="1"/>
</dbReference>
<evidence type="ECO:0000259" key="18">
    <source>
        <dbReference type="PROSITE" id="PS50835"/>
    </source>
</evidence>
<feature type="domain" description="Ig-like" evidence="18">
    <location>
        <begin position="26"/>
        <end position="130"/>
    </location>
</feature>
<name>A6IA73_RAT</name>
<keyword evidence="11" id="KW-1015">Disulfide bond</keyword>
<evidence type="ECO:0000313" key="19">
    <source>
        <dbReference type="EMBL" id="EDL90992.1"/>
    </source>
</evidence>
<keyword evidence="3" id="KW-1003">Cell membrane</keyword>
<keyword evidence="4 16" id="KW-0812">Transmembrane</keyword>
<feature type="region of interest" description="Disordered" evidence="15">
    <location>
        <begin position="150"/>
        <end position="170"/>
    </location>
</feature>
<dbReference type="KEGG" id="rno:24930"/>
<sequence length="236" mass="26196">MASRVICFLSLNLLLLDVITRLQVSGQLQLSPKKVDAEIGQEVKLTCEVLRDTSQGCSWLFRNSSSELLQPTFIIYVSSSRSKLNDILDPNLFSARKENNKYILTLSKFSTKNQGYYFCSITSNSVMYFSPLVPVFQKVNSIITKPVTRAPTPVPPPTGTPRPLRPEACRPGASGSVEGMGLGFACDIYIWAPLAGICAVLLLSLVITLICCHRNRRRVCKCPRPLVKPRPSEKFV</sequence>
<dbReference type="SMR" id="A6IA73"/>
<evidence type="ECO:0000256" key="1">
    <source>
        <dbReference type="ARBA" id="ARBA00004251"/>
    </source>
</evidence>
<evidence type="ECO:0000313" key="20">
    <source>
        <dbReference type="Proteomes" id="UP000234681"/>
    </source>
</evidence>
<dbReference type="OrthoDB" id="9906515at2759"/>
<dbReference type="RefSeq" id="NP_113726.1">
    <property type="nucleotide sequence ID" value="NM_031538.2"/>
</dbReference>
<feature type="transmembrane region" description="Helical" evidence="16">
    <location>
        <begin position="188"/>
        <end position="211"/>
    </location>
</feature>
<gene>
    <name evidence="19 21" type="primary">Cd8a</name>
    <name evidence="19" type="ORF">rCG_56560</name>
</gene>
<keyword evidence="13" id="KW-0449">Lipoprotein</keyword>
<evidence type="ECO:0000256" key="10">
    <source>
        <dbReference type="ARBA" id="ARBA00023139"/>
    </source>
</evidence>
<dbReference type="InterPro" id="IPR015468">
    <property type="entry name" value="CD8_asu"/>
</dbReference>
<evidence type="ECO:0000313" key="21">
    <source>
        <dbReference type="RGD" id="2316"/>
    </source>
</evidence>
<reference evidence="20" key="1">
    <citation type="submission" date="2005-09" db="EMBL/GenBank/DDBJ databases">
        <authorList>
            <person name="Mural R.J."/>
            <person name="Li P.W."/>
            <person name="Adams M.D."/>
            <person name="Amanatides P.G."/>
            <person name="Baden-Tillson H."/>
            <person name="Barnstead M."/>
            <person name="Chin S.H."/>
            <person name="Dew I."/>
            <person name="Evans C.A."/>
            <person name="Ferriera S."/>
            <person name="Flanigan M."/>
            <person name="Fosler C."/>
            <person name="Glodek A."/>
            <person name="Gu Z."/>
            <person name="Holt R.A."/>
            <person name="Jennings D."/>
            <person name="Kraft C.L."/>
            <person name="Lu F."/>
            <person name="Nguyen T."/>
            <person name="Nusskern D.R."/>
            <person name="Pfannkoch C.M."/>
            <person name="Sitter C."/>
            <person name="Sutton G.G."/>
            <person name="Venter J.C."/>
            <person name="Wang Z."/>
            <person name="Woodage T."/>
            <person name="Zheng X.H."/>
            <person name="Zhong F."/>
        </authorList>
    </citation>
    <scope>NUCLEOTIDE SEQUENCE [LARGE SCALE GENOMIC DNA]</scope>
    <source>
        <strain>BN</strain>
        <strain evidence="20">Sprague-Dawley</strain>
    </source>
</reference>
<evidence type="ECO:0000256" key="2">
    <source>
        <dbReference type="ARBA" id="ARBA00021525"/>
    </source>
</evidence>
<evidence type="ECO:0000256" key="4">
    <source>
        <dbReference type="ARBA" id="ARBA00022692"/>
    </source>
</evidence>
<dbReference type="GO" id="GO:0009897">
    <property type="term" value="C:external side of plasma membrane"/>
    <property type="evidence" value="ECO:0007669"/>
    <property type="project" value="Ensembl"/>
</dbReference>
<dbReference type="SUPFAM" id="SSF48726">
    <property type="entry name" value="Immunoglobulin"/>
    <property type="match status" value="1"/>
</dbReference>
<dbReference type="InterPro" id="IPR007110">
    <property type="entry name" value="Ig-like_dom"/>
</dbReference>
<dbReference type="SMART" id="SM00409">
    <property type="entry name" value="IG"/>
    <property type="match status" value="1"/>
</dbReference>
<comment type="subcellular location">
    <subcellularLocation>
        <location evidence="1">Cell membrane</location>
        <topology evidence="1">Single-pass type I membrane protein</topology>
    </subcellularLocation>
</comment>
<dbReference type="AlphaFoldDB" id="A6IA73"/>
<keyword evidence="8" id="KW-1064">Adaptive immunity</keyword>
<keyword evidence="6" id="KW-0391">Immunity</keyword>
<dbReference type="InterPro" id="IPR036179">
    <property type="entry name" value="Ig-like_dom_sf"/>
</dbReference>
<evidence type="ECO:0000256" key="16">
    <source>
        <dbReference type="SAM" id="Phobius"/>
    </source>
</evidence>
<dbReference type="InterPro" id="IPR003599">
    <property type="entry name" value="Ig_sub"/>
</dbReference>